<keyword evidence="2" id="KW-0813">Transport</keyword>
<dbReference type="InterPro" id="IPR004638">
    <property type="entry name" value="EmrB-like"/>
</dbReference>
<name>A0A895XQV3_9ACTN</name>
<dbReference type="PROSITE" id="PS50850">
    <property type="entry name" value="MFS"/>
    <property type="match status" value="1"/>
</dbReference>
<evidence type="ECO:0000256" key="3">
    <source>
        <dbReference type="ARBA" id="ARBA00022475"/>
    </source>
</evidence>
<dbReference type="GO" id="GO:0022857">
    <property type="term" value="F:transmembrane transporter activity"/>
    <property type="evidence" value="ECO:0007669"/>
    <property type="project" value="InterPro"/>
</dbReference>
<dbReference type="SUPFAM" id="SSF103473">
    <property type="entry name" value="MFS general substrate transporter"/>
    <property type="match status" value="1"/>
</dbReference>
<evidence type="ECO:0000256" key="4">
    <source>
        <dbReference type="ARBA" id="ARBA00022692"/>
    </source>
</evidence>
<feature type="transmembrane region" description="Helical" evidence="7">
    <location>
        <begin position="147"/>
        <end position="165"/>
    </location>
</feature>
<dbReference type="GO" id="GO:0005886">
    <property type="term" value="C:plasma membrane"/>
    <property type="evidence" value="ECO:0007669"/>
    <property type="project" value="UniProtKB-SubCell"/>
</dbReference>
<accession>A0A895XQV3</accession>
<feature type="transmembrane region" description="Helical" evidence="7">
    <location>
        <begin position="342"/>
        <end position="361"/>
    </location>
</feature>
<feature type="transmembrane region" description="Helical" evidence="7">
    <location>
        <begin position="407"/>
        <end position="428"/>
    </location>
</feature>
<dbReference type="AlphaFoldDB" id="A0A895XQV3"/>
<evidence type="ECO:0000256" key="7">
    <source>
        <dbReference type="SAM" id="Phobius"/>
    </source>
</evidence>
<sequence>MSSNNKTHEFTKVVSPEPTLMRTASVLIPGGLLALLSTTVVGVTIPDVISDLDTNISSAQWVVTAYLLAAGLGIAISAWASVRFGVRTTWMAALGLFVLGALGSAVAPTIETFVIARAIQGFGGGALEPIMLTVLARAAGPQRMGRVMGMAAAVMSIGPLAGPALGGLGMSTLGWRWIFVASAVAGVAIAIGSVIVLSEEPTKAIKLDLPGLVLVAAMTMLGMLGFSRASTPAGFDIWAVCLIAAAGIALMAFVQWARRQRDRAIVDISTFRVPGFTPAILIMTMTGATVYPLFFGLPQLYQEVMGVSAMTAGALMIPYGIGNLIAMPLAGRLSDMIDVRHLVWSGTASTLLGLVALLVAGPQASTIALLGSSFLLGLGVGAIASPTAAELFRVLPARLVPSGSSTLFIANLLGGALGVSILTIMIGGHSWSAEVGTSPLWVPASAIAGIGIIANWMGRAASRA</sequence>
<evidence type="ECO:0000256" key="6">
    <source>
        <dbReference type="ARBA" id="ARBA00023136"/>
    </source>
</evidence>
<dbReference type="EMBL" id="CP070496">
    <property type="protein sequence ID" value="QSB04936.1"/>
    <property type="molecule type" value="Genomic_DNA"/>
</dbReference>
<feature type="transmembrane region" description="Helical" evidence="7">
    <location>
        <begin position="275"/>
        <end position="295"/>
    </location>
</feature>
<comment type="subcellular location">
    <subcellularLocation>
        <location evidence="1">Cell membrane</location>
        <topology evidence="1">Multi-pass membrane protein</topology>
    </subcellularLocation>
</comment>
<dbReference type="Proteomes" id="UP000662939">
    <property type="component" value="Chromosome"/>
</dbReference>
<feature type="transmembrane region" description="Helical" evidence="7">
    <location>
        <begin position="440"/>
        <end position="458"/>
    </location>
</feature>
<feature type="transmembrane region" description="Helical" evidence="7">
    <location>
        <begin position="177"/>
        <end position="197"/>
    </location>
</feature>
<dbReference type="NCBIfam" id="TIGR00711">
    <property type="entry name" value="efflux_EmrB"/>
    <property type="match status" value="1"/>
</dbReference>
<dbReference type="Gene3D" id="1.20.1250.20">
    <property type="entry name" value="MFS general substrate transporter like domains"/>
    <property type="match status" value="1"/>
</dbReference>
<dbReference type="KEGG" id="nav:JQS30_14395"/>
<feature type="transmembrane region" description="Helical" evidence="7">
    <location>
        <begin position="367"/>
        <end position="395"/>
    </location>
</feature>
<protein>
    <submittedName>
        <fullName evidence="9">DHA2 family efflux MFS transporter permease subunit</fullName>
    </submittedName>
</protein>
<evidence type="ECO:0000256" key="2">
    <source>
        <dbReference type="ARBA" id="ARBA00022448"/>
    </source>
</evidence>
<keyword evidence="3" id="KW-1003">Cell membrane</keyword>
<evidence type="ECO:0000313" key="9">
    <source>
        <dbReference type="EMBL" id="QSB04936.1"/>
    </source>
</evidence>
<evidence type="ECO:0000256" key="1">
    <source>
        <dbReference type="ARBA" id="ARBA00004651"/>
    </source>
</evidence>
<dbReference type="PRINTS" id="PR01036">
    <property type="entry name" value="TCRTETB"/>
</dbReference>
<gene>
    <name evidence="9" type="ORF">JQS30_14395</name>
</gene>
<dbReference type="InterPro" id="IPR020846">
    <property type="entry name" value="MFS_dom"/>
</dbReference>
<feature type="transmembrane region" description="Helical" evidence="7">
    <location>
        <begin position="307"/>
        <end position="330"/>
    </location>
</feature>
<reference evidence="9" key="1">
    <citation type="submission" date="2021-02" db="EMBL/GenBank/DDBJ databases">
        <title>Natronoglycomyces albus gen. nov., sp. nov, a haloalkaliphilic actinobacterium from a soda solonchak soil.</title>
        <authorList>
            <person name="Sorokin D.Y."/>
            <person name="Khijniak T.V."/>
            <person name="Zakharycheva A.P."/>
            <person name="Boueva O.V."/>
            <person name="Ariskina E.V."/>
            <person name="Hahnke R.L."/>
            <person name="Bunk B."/>
            <person name="Sproer C."/>
            <person name="Schumann P."/>
            <person name="Evtushenko L.I."/>
            <person name="Kublanov I.V."/>
        </authorList>
    </citation>
    <scope>NUCLEOTIDE SEQUENCE</scope>
    <source>
        <strain evidence="9">DSM 106290</strain>
    </source>
</reference>
<feature type="transmembrane region" description="Helical" evidence="7">
    <location>
        <begin position="113"/>
        <end position="135"/>
    </location>
</feature>
<keyword evidence="4 7" id="KW-0812">Transmembrane</keyword>
<feature type="transmembrane region" description="Helical" evidence="7">
    <location>
        <begin position="61"/>
        <end position="82"/>
    </location>
</feature>
<dbReference type="InterPro" id="IPR011701">
    <property type="entry name" value="MFS"/>
</dbReference>
<proteinExistence type="predicted"/>
<feature type="transmembrane region" description="Helical" evidence="7">
    <location>
        <begin position="209"/>
        <end position="229"/>
    </location>
</feature>
<organism evidence="9 10">
    <name type="scientific">Natronoglycomyces albus</name>
    <dbReference type="NCBI Taxonomy" id="2811108"/>
    <lineage>
        <taxon>Bacteria</taxon>
        <taxon>Bacillati</taxon>
        <taxon>Actinomycetota</taxon>
        <taxon>Actinomycetes</taxon>
        <taxon>Glycomycetales</taxon>
        <taxon>Glycomycetaceae</taxon>
        <taxon>Natronoglycomyces</taxon>
    </lineage>
</organism>
<dbReference type="PANTHER" id="PTHR23501">
    <property type="entry name" value="MAJOR FACILITATOR SUPERFAMILY"/>
    <property type="match status" value="1"/>
</dbReference>
<feature type="transmembrane region" description="Helical" evidence="7">
    <location>
        <begin position="20"/>
        <end position="41"/>
    </location>
</feature>
<feature type="transmembrane region" description="Helical" evidence="7">
    <location>
        <begin position="89"/>
        <end position="107"/>
    </location>
</feature>
<keyword evidence="6 7" id="KW-0472">Membrane</keyword>
<feature type="transmembrane region" description="Helical" evidence="7">
    <location>
        <begin position="235"/>
        <end position="254"/>
    </location>
</feature>
<dbReference type="PANTHER" id="PTHR23501:SF1">
    <property type="entry name" value="TRANSPORT PROTEIN HSRA-RELATED"/>
    <property type="match status" value="1"/>
</dbReference>
<feature type="domain" description="Major facilitator superfamily (MFS) profile" evidence="8">
    <location>
        <begin position="23"/>
        <end position="463"/>
    </location>
</feature>
<keyword evidence="5 7" id="KW-1133">Transmembrane helix</keyword>
<dbReference type="Pfam" id="PF07690">
    <property type="entry name" value="MFS_1"/>
    <property type="match status" value="1"/>
</dbReference>
<dbReference type="Gene3D" id="1.20.1720.10">
    <property type="entry name" value="Multidrug resistance protein D"/>
    <property type="match status" value="1"/>
</dbReference>
<dbReference type="RefSeq" id="WP_213170937.1">
    <property type="nucleotide sequence ID" value="NZ_CP070496.1"/>
</dbReference>
<dbReference type="InterPro" id="IPR036259">
    <property type="entry name" value="MFS_trans_sf"/>
</dbReference>
<evidence type="ECO:0000313" key="10">
    <source>
        <dbReference type="Proteomes" id="UP000662939"/>
    </source>
</evidence>
<keyword evidence="10" id="KW-1185">Reference proteome</keyword>
<evidence type="ECO:0000256" key="5">
    <source>
        <dbReference type="ARBA" id="ARBA00022989"/>
    </source>
</evidence>
<evidence type="ECO:0000259" key="8">
    <source>
        <dbReference type="PROSITE" id="PS50850"/>
    </source>
</evidence>